<name>A0A8J3C8M8_9PSEU</name>
<sequence length="120" mass="13343">MSVPTTTPLRVLFCLGATQAFFDAPDEESAAVAEALEHAFANLTNRFGVTVLGTLDDDRVSVGANTSWPWTSYVLVDAPDMDTVVAICDLVRETRVGQHRLWRYVRIEARIGRPLFFGNR</sequence>
<dbReference type="EMBL" id="BMMK01000012">
    <property type="protein sequence ID" value="GGM56778.1"/>
    <property type="molecule type" value="Genomic_DNA"/>
</dbReference>
<comment type="caution">
    <text evidence="1">The sequence shown here is derived from an EMBL/GenBank/DDBJ whole genome shotgun (WGS) entry which is preliminary data.</text>
</comment>
<evidence type="ECO:0000313" key="1">
    <source>
        <dbReference type="EMBL" id="GGM56778.1"/>
    </source>
</evidence>
<accession>A0A8J3C8M8</accession>
<evidence type="ECO:0008006" key="3">
    <source>
        <dbReference type="Google" id="ProtNLM"/>
    </source>
</evidence>
<dbReference type="Proteomes" id="UP000637578">
    <property type="component" value="Unassembled WGS sequence"/>
</dbReference>
<dbReference type="AlphaFoldDB" id="A0A8J3C8M8"/>
<reference evidence="1" key="2">
    <citation type="submission" date="2020-09" db="EMBL/GenBank/DDBJ databases">
        <authorList>
            <person name="Sun Q."/>
            <person name="Zhou Y."/>
        </authorList>
    </citation>
    <scope>NUCLEOTIDE SEQUENCE</scope>
    <source>
        <strain evidence="1">CGMCC 4.5737</strain>
    </source>
</reference>
<gene>
    <name evidence="1" type="ORF">GCM10012275_29890</name>
</gene>
<organism evidence="1 2">
    <name type="scientific">Longimycelium tulufanense</name>
    <dbReference type="NCBI Taxonomy" id="907463"/>
    <lineage>
        <taxon>Bacteria</taxon>
        <taxon>Bacillati</taxon>
        <taxon>Actinomycetota</taxon>
        <taxon>Actinomycetes</taxon>
        <taxon>Pseudonocardiales</taxon>
        <taxon>Pseudonocardiaceae</taxon>
        <taxon>Longimycelium</taxon>
    </lineage>
</organism>
<evidence type="ECO:0000313" key="2">
    <source>
        <dbReference type="Proteomes" id="UP000637578"/>
    </source>
</evidence>
<proteinExistence type="predicted"/>
<keyword evidence="2" id="KW-1185">Reference proteome</keyword>
<dbReference type="RefSeq" id="WP_189058055.1">
    <property type="nucleotide sequence ID" value="NZ_BMMK01000012.1"/>
</dbReference>
<reference evidence="1" key="1">
    <citation type="journal article" date="2014" name="Int. J. Syst. Evol. Microbiol.">
        <title>Complete genome sequence of Corynebacterium casei LMG S-19264T (=DSM 44701T), isolated from a smear-ripened cheese.</title>
        <authorList>
            <consortium name="US DOE Joint Genome Institute (JGI-PGF)"/>
            <person name="Walter F."/>
            <person name="Albersmeier A."/>
            <person name="Kalinowski J."/>
            <person name="Ruckert C."/>
        </authorList>
    </citation>
    <scope>NUCLEOTIDE SEQUENCE</scope>
    <source>
        <strain evidence="1">CGMCC 4.5737</strain>
    </source>
</reference>
<protein>
    <recommendedName>
        <fullName evidence="3">IacB</fullName>
    </recommendedName>
</protein>